<keyword evidence="2" id="KW-0645">Protease</keyword>
<feature type="compositionally biased region" description="Polar residues" evidence="5">
    <location>
        <begin position="81"/>
        <end position="94"/>
    </location>
</feature>
<evidence type="ECO:0000259" key="6">
    <source>
        <dbReference type="PROSITE" id="PS50600"/>
    </source>
</evidence>
<feature type="compositionally biased region" description="Low complexity" evidence="5">
    <location>
        <begin position="14"/>
        <end position="28"/>
    </location>
</feature>
<dbReference type="EMBL" id="KV700127">
    <property type="protein sequence ID" value="OCF33153.1"/>
    <property type="molecule type" value="Genomic_DNA"/>
</dbReference>
<reference evidence="8" key="2">
    <citation type="submission" date="2013-12" db="EMBL/GenBank/DDBJ databases">
        <title>Evolution of pathogenesis and genome organization in the Tremellales.</title>
        <authorList>
            <person name="Cuomo C."/>
            <person name="Litvintseva A."/>
            <person name="Heitman J."/>
            <person name="Chen Y."/>
            <person name="Sun S."/>
            <person name="Springer D."/>
            <person name="Dromer F."/>
            <person name="Young S."/>
            <person name="Zeng Q."/>
            <person name="Chapman S."/>
            <person name="Gujja S."/>
            <person name="Saif S."/>
            <person name="Birren B."/>
        </authorList>
    </citation>
    <scope>NUCLEOTIDE SEQUENCE [LARGE SCALE GENOMIC DNA]</scope>
    <source>
        <strain evidence="8">BCC8398</strain>
    </source>
</reference>
<evidence type="ECO:0000256" key="5">
    <source>
        <dbReference type="SAM" id="MobiDB-lite"/>
    </source>
</evidence>
<dbReference type="PANTHER" id="PTHR12606">
    <property type="entry name" value="SENTRIN/SUMO-SPECIFIC PROTEASE"/>
    <property type="match status" value="1"/>
</dbReference>
<dbReference type="Proteomes" id="UP000092666">
    <property type="component" value="Unassembled WGS sequence"/>
</dbReference>
<feature type="compositionally biased region" description="Acidic residues" evidence="5">
    <location>
        <begin position="68"/>
        <end position="80"/>
    </location>
</feature>
<feature type="compositionally biased region" description="Low complexity" evidence="5">
    <location>
        <begin position="171"/>
        <end position="192"/>
    </location>
</feature>
<dbReference type="OrthoDB" id="1939479at2759"/>
<dbReference type="GO" id="GO:0060255">
    <property type="term" value="P:regulation of macromolecule metabolic process"/>
    <property type="evidence" value="ECO:0007669"/>
    <property type="project" value="UniProtKB-ARBA"/>
</dbReference>
<protein>
    <recommendedName>
        <fullName evidence="6">Ubiquitin-like protease family profile domain-containing protein</fullName>
    </recommendedName>
</protein>
<dbReference type="PANTHER" id="PTHR12606:SF141">
    <property type="entry name" value="GH15225P-RELATED"/>
    <property type="match status" value="1"/>
</dbReference>
<dbReference type="SUPFAM" id="SSF54001">
    <property type="entry name" value="Cysteine proteinases"/>
    <property type="match status" value="1"/>
</dbReference>
<dbReference type="GO" id="GO:0005634">
    <property type="term" value="C:nucleus"/>
    <property type="evidence" value="ECO:0007669"/>
    <property type="project" value="TreeGrafter"/>
</dbReference>
<organism evidence="7 8">
    <name type="scientific">Kwoniella heveanensis BCC8398</name>
    <dbReference type="NCBI Taxonomy" id="1296120"/>
    <lineage>
        <taxon>Eukaryota</taxon>
        <taxon>Fungi</taxon>
        <taxon>Dikarya</taxon>
        <taxon>Basidiomycota</taxon>
        <taxon>Agaricomycotina</taxon>
        <taxon>Tremellomycetes</taxon>
        <taxon>Tremellales</taxon>
        <taxon>Cryptococcaceae</taxon>
        <taxon>Kwoniella</taxon>
    </lineage>
</organism>
<proteinExistence type="inferred from homology"/>
<feature type="region of interest" description="Disordered" evidence="5">
    <location>
        <begin position="1"/>
        <end position="104"/>
    </location>
</feature>
<dbReference type="STRING" id="1296120.A0A1B9GQ66"/>
<evidence type="ECO:0000313" key="7">
    <source>
        <dbReference type="EMBL" id="OCF33153.1"/>
    </source>
</evidence>
<dbReference type="PROSITE" id="PS50600">
    <property type="entry name" value="ULP_PROTEASE"/>
    <property type="match status" value="1"/>
</dbReference>
<dbReference type="GO" id="GO:0016926">
    <property type="term" value="P:protein desumoylation"/>
    <property type="evidence" value="ECO:0007669"/>
    <property type="project" value="TreeGrafter"/>
</dbReference>
<feature type="region of interest" description="Disordered" evidence="5">
    <location>
        <begin position="168"/>
        <end position="201"/>
    </location>
</feature>
<dbReference type="Pfam" id="PF02902">
    <property type="entry name" value="Peptidase_C48"/>
    <property type="match status" value="1"/>
</dbReference>
<evidence type="ECO:0000256" key="1">
    <source>
        <dbReference type="ARBA" id="ARBA00005234"/>
    </source>
</evidence>
<feature type="domain" description="Ubiquitin-like protease family profile" evidence="6">
    <location>
        <begin position="375"/>
        <end position="538"/>
    </location>
</feature>
<name>A0A1B9GQ66_9TREE</name>
<sequence length="582" mass="65068">MIASTLRGDDPPTSASSSSRSGGHSSFSELEAHPEGSLAMLQKADDERSERSGDNQPGSTAAAPIDFTADDDFDEEDGTESIDTSRSPQPQAGPSRQPLFSPDKLLFSEKLSVHQSGSTINPFGLPTPPDSQELIKPPASNGTAAQRLLSRPDVRNVPLASRTKGWEIRASSRSASPTSSTSSRRSTTLTYSRRPKKHRSNLRSEEFIRVKKLSHMMSNLKRTGEQEGNVKVASAAERVKKMLAGHGAGVRPGIAFEAARRTLVTAGLNDKETFAAMLGARRPVTLDEKTTKKTPIFQVLDKQKVSRAALEVAKRESAFELSDILKALKEEQALKEAEIVKRLQPKLPDSLSPEQEAKVKHHLSNGTFKASIKTAEVTANSLRRLKPSTWLDDEVMNFYCAMMTERAAADGAKRVHNMNSFFFAKLEKTGYQSVRRWTKKVDIFALDYFVFPINMDNMHWTACAVNFEKKRIEYYDSMGDYSRKRNTRVREYLQAEHKEKKGTPFDLTGWSDEFNENTPQQDNGSDCGVFSCQTLEMISRGRDLVSNGFEFTARNMAFFRRLMVYEIGEKELLKRDWGSPKL</sequence>
<dbReference type="GO" id="GO:0016929">
    <property type="term" value="F:deSUMOylase activity"/>
    <property type="evidence" value="ECO:0007669"/>
    <property type="project" value="TreeGrafter"/>
</dbReference>
<dbReference type="FunFam" id="3.40.395.10:FF:000001">
    <property type="entry name" value="Sentrin-specific protease 1"/>
    <property type="match status" value="1"/>
</dbReference>
<evidence type="ECO:0000256" key="2">
    <source>
        <dbReference type="ARBA" id="ARBA00022670"/>
    </source>
</evidence>
<dbReference type="GO" id="GO:0080090">
    <property type="term" value="P:regulation of primary metabolic process"/>
    <property type="evidence" value="ECO:0007669"/>
    <property type="project" value="UniProtKB-ARBA"/>
</dbReference>
<keyword evidence="4" id="KW-0788">Thiol protease</keyword>
<reference evidence="7 8" key="1">
    <citation type="submission" date="2013-07" db="EMBL/GenBank/DDBJ databases">
        <title>The Genome Sequence of Cryptococcus heveanensis BCC8398.</title>
        <authorList>
            <consortium name="The Broad Institute Genome Sequencing Platform"/>
            <person name="Cuomo C."/>
            <person name="Litvintseva A."/>
            <person name="Chen Y."/>
            <person name="Heitman J."/>
            <person name="Sun S."/>
            <person name="Springer D."/>
            <person name="Dromer F."/>
            <person name="Young S.K."/>
            <person name="Zeng Q."/>
            <person name="Gargeya S."/>
            <person name="Fitzgerald M."/>
            <person name="Abouelleil A."/>
            <person name="Alvarado L."/>
            <person name="Berlin A.M."/>
            <person name="Chapman S.B."/>
            <person name="Dewar J."/>
            <person name="Goldberg J."/>
            <person name="Griggs A."/>
            <person name="Gujja S."/>
            <person name="Hansen M."/>
            <person name="Howarth C."/>
            <person name="Imamovic A."/>
            <person name="Larimer J."/>
            <person name="McCowan C."/>
            <person name="Murphy C."/>
            <person name="Pearson M."/>
            <person name="Priest M."/>
            <person name="Roberts A."/>
            <person name="Saif S."/>
            <person name="Shea T."/>
            <person name="Sykes S."/>
            <person name="Wortman J."/>
            <person name="Nusbaum C."/>
            <person name="Birren B."/>
        </authorList>
    </citation>
    <scope>NUCLEOTIDE SEQUENCE [LARGE SCALE GENOMIC DNA]</scope>
    <source>
        <strain evidence="7 8">BCC8398</strain>
    </source>
</reference>
<evidence type="ECO:0000256" key="4">
    <source>
        <dbReference type="ARBA" id="ARBA00022807"/>
    </source>
</evidence>
<gene>
    <name evidence="7" type="ORF">I316_05198</name>
</gene>
<dbReference type="Gene3D" id="3.40.395.10">
    <property type="entry name" value="Adenoviral Proteinase, Chain A"/>
    <property type="match status" value="1"/>
</dbReference>
<dbReference type="InterPro" id="IPR003653">
    <property type="entry name" value="Peptidase_C48_C"/>
</dbReference>
<feature type="compositionally biased region" description="Basic and acidic residues" evidence="5">
    <location>
        <begin position="43"/>
        <end position="53"/>
    </location>
</feature>
<evidence type="ECO:0000256" key="3">
    <source>
        <dbReference type="ARBA" id="ARBA00022801"/>
    </source>
</evidence>
<dbReference type="GO" id="GO:0006508">
    <property type="term" value="P:proteolysis"/>
    <property type="evidence" value="ECO:0007669"/>
    <property type="project" value="UniProtKB-KW"/>
</dbReference>
<dbReference type="InterPro" id="IPR038765">
    <property type="entry name" value="Papain-like_cys_pep_sf"/>
</dbReference>
<accession>A0A1B9GQ66</accession>
<dbReference type="AlphaFoldDB" id="A0A1B9GQ66"/>
<evidence type="ECO:0000313" key="8">
    <source>
        <dbReference type="Proteomes" id="UP000092666"/>
    </source>
</evidence>
<keyword evidence="8" id="KW-1185">Reference proteome</keyword>
<feature type="region of interest" description="Disordered" evidence="5">
    <location>
        <begin position="118"/>
        <end position="156"/>
    </location>
</feature>
<keyword evidence="3" id="KW-0378">Hydrolase</keyword>
<comment type="similarity">
    <text evidence="1">Belongs to the peptidase C48 family.</text>
</comment>